<dbReference type="EMBL" id="BLXT01003747">
    <property type="protein sequence ID" value="GFO05231.1"/>
    <property type="molecule type" value="Genomic_DNA"/>
</dbReference>
<evidence type="ECO:0000313" key="1">
    <source>
        <dbReference type="EMBL" id="GFO05231.1"/>
    </source>
</evidence>
<evidence type="ECO:0000313" key="2">
    <source>
        <dbReference type="Proteomes" id="UP000735302"/>
    </source>
</evidence>
<dbReference type="AlphaFoldDB" id="A0AAV4A1Y6"/>
<name>A0AAV4A1Y6_9GAST</name>
<proteinExistence type="predicted"/>
<sequence>MDLKVREMAQPSKPQTAISLYKPQSCKFYKDLRARVMRRRSLQLRQLPSVRLQARKSVVARYLAAELWTDGYRYGCSFPCSDKISHVKKHIASFPTVESHDIREKAKLYLEQNLNHAIMHDLYREQYTDRKVKCFKFYYRPKLSLYNLTFHCSLDKSPYCCIWNEAEGGRCGNTIRSALLEVWTSSPKIIPPSIKLFCGQTLVLPKKGMSNALCPFKYHETHPHINVMTQKYSEAGHYLVQEVDSMHSNIERHLARCEVFSLFSKM</sequence>
<organism evidence="1 2">
    <name type="scientific">Plakobranchus ocellatus</name>
    <dbReference type="NCBI Taxonomy" id="259542"/>
    <lineage>
        <taxon>Eukaryota</taxon>
        <taxon>Metazoa</taxon>
        <taxon>Spiralia</taxon>
        <taxon>Lophotrochozoa</taxon>
        <taxon>Mollusca</taxon>
        <taxon>Gastropoda</taxon>
        <taxon>Heterobranchia</taxon>
        <taxon>Euthyneura</taxon>
        <taxon>Panpulmonata</taxon>
        <taxon>Sacoglossa</taxon>
        <taxon>Placobranchoidea</taxon>
        <taxon>Plakobranchidae</taxon>
        <taxon>Plakobranchus</taxon>
    </lineage>
</organism>
<dbReference type="PANTHER" id="PTHR10773">
    <property type="entry name" value="DNA-DIRECTED RNA POLYMERASES I, II, AND III SUBUNIT RPABC2"/>
    <property type="match status" value="1"/>
</dbReference>
<dbReference type="PANTHER" id="PTHR10773:SF19">
    <property type="match status" value="1"/>
</dbReference>
<dbReference type="Proteomes" id="UP000735302">
    <property type="component" value="Unassembled WGS sequence"/>
</dbReference>
<gene>
    <name evidence="1" type="ORF">PoB_003173600</name>
</gene>
<keyword evidence="2" id="KW-1185">Reference proteome</keyword>
<comment type="caution">
    <text evidence="1">The sequence shown here is derived from an EMBL/GenBank/DDBJ whole genome shotgun (WGS) entry which is preliminary data.</text>
</comment>
<accession>A0AAV4A1Y6</accession>
<protein>
    <submittedName>
        <fullName evidence="1">Uncharacterized protein</fullName>
    </submittedName>
</protein>
<reference evidence="1 2" key="1">
    <citation type="journal article" date="2021" name="Elife">
        <title>Chloroplast acquisition without the gene transfer in kleptoplastic sea slugs, Plakobranchus ocellatus.</title>
        <authorList>
            <person name="Maeda T."/>
            <person name="Takahashi S."/>
            <person name="Yoshida T."/>
            <person name="Shimamura S."/>
            <person name="Takaki Y."/>
            <person name="Nagai Y."/>
            <person name="Toyoda A."/>
            <person name="Suzuki Y."/>
            <person name="Arimoto A."/>
            <person name="Ishii H."/>
            <person name="Satoh N."/>
            <person name="Nishiyama T."/>
            <person name="Hasebe M."/>
            <person name="Maruyama T."/>
            <person name="Minagawa J."/>
            <person name="Obokata J."/>
            <person name="Shigenobu S."/>
        </authorList>
    </citation>
    <scope>NUCLEOTIDE SEQUENCE [LARGE SCALE GENOMIC DNA]</scope>
</reference>